<comment type="caution">
    <text evidence="2">The sequence shown here is derived from an EMBL/GenBank/DDBJ whole genome shotgun (WGS) entry which is preliminary data.</text>
</comment>
<protein>
    <submittedName>
        <fullName evidence="2">ECF transporter S component</fullName>
    </submittedName>
</protein>
<organism evidence="2 3">
    <name type="scientific">Bacteroides nordii</name>
    <dbReference type="NCBI Taxonomy" id="291645"/>
    <lineage>
        <taxon>Bacteria</taxon>
        <taxon>Pseudomonadati</taxon>
        <taxon>Bacteroidota</taxon>
        <taxon>Bacteroidia</taxon>
        <taxon>Bacteroidales</taxon>
        <taxon>Bacteroidaceae</taxon>
        <taxon>Bacteroides</taxon>
    </lineage>
</organism>
<feature type="transmembrane region" description="Helical" evidence="1">
    <location>
        <begin position="156"/>
        <end position="176"/>
    </location>
</feature>
<evidence type="ECO:0000313" key="3">
    <source>
        <dbReference type="Proteomes" id="UP000284379"/>
    </source>
</evidence>
<evidence type="ECO:0000313" key="2">
    <source>
        <dbReference type="EMBL" id="RHB32657.1"/>
    </source>
</evidence>
<keyword evidence="1" id="KW-1133">Transmembrane helix</keyword>
<dbReference type="AlphaFoldDB" id="A0A413VG97"/>
<evidence type="ECO:0000256" key="1">
    <source>
        <dbReference type="SAM" id="Phobius"/>
    </source>
</evidence>
<feature type="transmembrane region" description="Helical" evidence="1">
    <location>
        <begin position="27"/>
        <end position="47"/>
    </location>
</feature>
<keyword evidence="1" id="KW-0812">Transmembrane</keyword>
<gene>
    <name evidence="2" type="ORF">DW888_16675</name>
</gene>
<dbReference type="EMBL" id="QSGO01000018">
    <property type="protein sequence ID" value="RHB32657.1"/>
    <property type="molecule type" value="Genomic_DNA"/>
</dbReference>
<proteinExistence type="predicted"/>
<name>A0A413VG97_9BACE</name>
<sequence length="178" mass="19257">MLSIKNRIEMETTVKLYSLNYSNVKTYLFALLFVAGNIALPQLCHLVPAGGPTLLPIYFFTLIASYKYGFRVGLLTAILSPVINHLLFAMPAAAALPVILTKSALLAGASALAARYAKKVSLLAILLAVLSYQVVGTALEWAYLGDFFAAVQDFRIGVPGMLIQWFGGYALLKAIARI</sequence>
<feature type="transmembrane region" description="Helical" evidence="1">
    <location>
        <begin position="120"/>
        <end position="144"/>
    </location>
</feature>
<accession>A0A413VG97</accession>
<dbReference type="Proteomes" id="UP000284379">
    <property type="component" value="Unassembled WGS sequence"/>
</dbReference>
<reference evidence="2 3" key="1">
    <citation type="submission" date="2018-08" db="EMBL/GenBank/DDBJ databases">
        <title>A genome reference for cultivated species of the human gut microbiota.</title>
        <authorList>
            <person name="Zou Y."/>
            <person name="Xue W."/>
            <person name="Luo G."/>
        </authorList>
    </citation>
    <scope>NUCLEOTIDE SEQUENCE [LARGE SCALE GENOMIC DNA]</scope>
    <source>
        <strain evidence="2 3">AM40-30BH</strain>
    </source>
</reference>
<keyword evidence="1" id="KW-0472">Membrane</keyword>
<feature type="transmembrane region" description="Helical" evidence="1">
    <location>
        <begin position="94"/>
        <end position="113"/>
    </location>
</feature>